<dbReference type="Proteomes" id="UP001056201">
    <property type="component" value="Chromosome 1"/>
</dbReference>
<name>A0ABY4S592_AQUTE</name>
<protein>
    <recommendedName>
        <fullName evidence="3">DUF1127 domain-containing protein</fullName>
    </recommendedName>
</protein>
<proteinExistence type="predicted"/>
<accession>A0ABY4S592</accession>
<dbReference type="RefSeq" id="WP_250196385.1">
    <property type="nucleotide sequence ID" value="NZ_CP097635.1"/>
</dbReference>
<evidence type="ECO:0008006" key="3">
    <source>
        <dbReference type="Google" id="ProtNLM"/>
    </source>
</evidence>
<sequence length="105" mass="12165">MNPPATFELQLPMGLRERRAPWRRWWHALRAGWQAARWVLAQARPAPRLAPQALGVELMDDRMLADMGLPPGLRAQVAHQRVRDEDQLWVISRGAVRPGVERHFF</sequence>
<evidence type="ECO:0000313" key="2">
    <source>
        <dbReference type="Proteomes" id="UP001056201"/>
    </source>
</evidence>
<evidence type="ECO:0000313" key="1">
    <source>
        <dbReference type="EMBL" id="URI08164.1"/>
    </source>
</evidence>
<organism evidence="1 2">
    <name type="scientific">Aquincola tertiaricarbonis</name>
    <dbReference type="NCBI Taxonomy" id="391953"/>
    <lineage>
        <taxon>Bacteria</taxon>
        <taxon>Pseudomonadati</taxon>
        <taxon>Pseudomonadota</taxon>
        <taxon>Betaproteobacteria</taxon>
        <taxon>Burkholderiales</taxon>
        <taxon>Sphaerotilaceae</taxon>
        <taxon>Aquincola</taxon>
    </lineage>
</organism>
<keyword evidence="2" id="KW-1185">Reference proteome</keyword>
<dbReference type="EMBL" id="CP097635">
    <property type="protein sequence ID" value="URI08164.1"/>
    <property type="molecule type" value="Genomic_DNA"/>
</dbReference>
<gene>
    <name evidence="1" type="ORF">MW290_06190</name>
</gene>
<reference evidence="1" key="1">
    <citation type="submission" date="2022-05" db="EMBL/GenBank/DDBJ databases">
        <title>An RpoN-dependent PEP-CTERM gene is involved in floc formation of an Aquincola tertiaricarbonis strain.</title>
        <authorList>
            <person name="Qiu D."/>
            <person name="Xia M."/>
        </authorList>
    </citation>
    <scope>NUCLEOTIDE SEQUENCE</scope>
    <source>
        <strain evidence="1">RN12</strain>
    </source>
</reference>